<name>A0AAU9CMT1_9GAMM</name>
<dbReference type="GO" id="GO:0017116">
    <property type="term" value="F:single-stranded DNA helicase activity"/>
    <property type="evidence" value="ECO:0007669"/>
    <property type="project" value="TreeGrafter"/>
</dbReference>
<proteinExistence type="inferred from homology"/>
<dbReference type="GO" id="GO:0043139">
    <property type="term" value="F:5'-3' DNA helicase activity"/>
    <property type="evidence" value="ECO:0007669"/>
    <property type="project" value="UniProtKB-UniRule"/>
</dbReference>
<dbReference type="Pfam" id="PF13245">
    <property type="entry name" value="AAA_19"/>
    <property type="match status" value="1"/>
</dbReference>
<dbReference type="PANTHER" id="PTHR43788:SF6">
    <property type="entry name" value="DNA HELICASE B"/>
    <property type="match status" value="1"/>
</dbReference>
<keyword evidence="3 11" id="KW-0227">DNA damage</keyword>
<feature type="domain" description="UvrD-like helicase C-terminal" evidence="12">
    <location>
        <begin position="496"/>
        <end position="542"/>
    </location>
</feature>
<dbReference type="InterPro" id="IPR006344">
    <property type="entry name" value="RecD"/>
</dbReference>
<comment type="subunit">
    <text evidence="11">Heterotrimer of RecB, RecC and RecD. All subunits contribute to DNA-binding.</text>
</comment>
<evidence type="ECO:0000313" key="15">
    <source>
        <dbReference type="Proteomes" id="UP001321450"/>
    </source>
</evidence>
<dbReference type="SUPFAM" id="SSF52540">
    <property type="entry name" value="P-loop containing nucleoside triphosphate hydrolases"/>
    <property type="match status" value="2"/>
</dbReference>
<accession>A0AAU9CMT1</accession>
<dbReference type="EC" id="5.6.2.3" evidence="11"/>
<dbReference type="GO" id="GO:0009338">
    <property type="term" value="C:exodeoxyribonuclease V complex"/>
    <property type="evidence" value="ECO:0007669"/>
    <property type="project" value="InterPro"/>
</dbReference>
<dbReference type="NCBIfam" id="TIGR01447">
    <property type="entry name" value="recD"/>
    <property type="match status" value="1"/>
</dbReference>
<comment type="similarity">
    <text evidence="11">Belongs to the RecD family.</text>
</comment>
<evidence type="ECO:0000259" key="13">
    <source>
        <dbReference type="Pfam" id="PF21185"/>
    </source>
</evidence>
<dbReference type="Pfam" id="PF21185">
    <property type="entry name" value="RecD_N"/>
    <property type="match status" value="1"/>
</dbReference>
<dbReference type="GO" id="GO:0003677">
    <property type="term" value="F:DNA binding"/>
    <property type="evidence" value="ECO:0007669"/>
    <property type="project" value="UniProtKB-UniRule"/>
</dbReference>
<dbReference type="Gene3D" id="1.10.10.1020">
    <property type="entry name" value="RecBCD complex, subunit RecD, N-terminal domain"/>
    <property type="match status" value="1"/>
</dbReference>
<keyword evidence="6 11" id="KW-0269">Exonuclease</keyword>
<protein>
    <recommendedName>
        <fullName evidence="11">RecBCD enzyme subunit RecD</fullName>
        <ecNumber evidence="11">5.6.2.3</ecNumber>
    </recommendedName>
    <alternativeName>
        <fullName evidence="11">DNA 5'-3' helicase subunit RecD</fullName>
    </alternativeName>
    <alternativeName>
        <fullName evidence="11">Exonuclease V subunit RecD</fullName>
        <shortName evidence="11">ExoV subunit RecD</shortName>
    </alternativeName>
    <alternativeName>
        <fullName evidence="11">Helicase/nuclease RecBCD subunit RecD</fullName>
    </alternativeName>
</protein>
<evidence type="ECO:0000256" key="1">
    <source>
        <dbReference type="ARBA" id="ARBA00022722"/>
    </source>
</evidence>
<keyword evidence="4 11" id="KW-0378">Hydrolase</keyword>
<dbReference type="AlphaFoldDB" id="A0AAU9CMT1"/>
<keyword evidence="9 11" id="KW-0234">DNA repair</keyword>
<dbReference type="CDD" id="cd17933">
    <property type="entry name" value="DEXSc_RecD-like"/>
    <property type="match status" value="1"/>
</dbReference>
<dbReference type="GO" id="GO:0008854">
    <property type="term" value="F:exodeoxyribonuclease V activity"/>
    <property type="evidence" value="ECO:0007669"/>
    <property type="project" value="InterPro"/>
</dbReference>
<evidence type="ECO:0000313" key="14">
    <source>
        <dbReference type="EMBL" id="BCX88957.1"/>
    </source>
</evidence>
<dbReference type="Gene3D" id="3.40.50.300">
    <property type="entry name" value="P-loop containing nucleotide triphosphate hydrolases"/>
    <property type="match status" value="3"/>
</dbReference>
<organism evidence="14 15">
    <name type="scientific">Methylomarinovum tepidoasis</name>
    <dbReference type="NCBI Taxonomy" id="2840183"/>
    <lineage>
        <taxon>Bacteria</taxon>
        <taxon>Pseudomonadati</taxon>
        <taxon>Pseudomonadota</taxon>
        <taxon>Gammaproteobacteria</taxon>
        <taxon>Methylococcales</taxon>
        <taxon>Methylothermaceae</taxon>
        <taxon>Methylomarinovum</taxon>
    </lineage>
</organism>
<evidence type="ECO:0000256" key="6">
    <source>
        <dbReference type="ARBA" id="ARBA00022839"/>
    </source>
</evidence>
<sequence>MSGMTDLSPLARHFPRFLGAEGLVERTVAWLVERCQAGETCLDLNAWAGRPLGEDGPLCPDINAWREQLLAHPHIGPGKPLVLDGHRLYLARHHEAEKTIAEGILARLEFDSLAETDKIRPTLKKLFPESGEQKTAVAVACARRFAVITGGPGTGKTTTVLRLIALWQHLRPGLRLGLAAPTGKAAGRLAESLAAGRAGLPPGFGAGIPERAATLHRLLGIGRADPHGPDHPLPLDALIVDEASMVDQELMARLMAALPPQSRLILLGDRHQLASVEAGSVLGDITGRGRRLAYSQEMAAWLERLEADPGDDPELFGGIHDAIVELRRSHRFSSDQGIGRLAQAVREGKTAAAKACLKEEKEVDFWPQADEAPDRHVLKWMDRHYRPVLEASTVGEALAALAKSRVLTAVHAGPWGEEGLTTRFETGLSRWGKIADPARPYHGLPILITRNDYETGLFNGDIGILWQEEGHLRACFPSGDEIRRIPLRQLPHWQKAWAMTVHRAQGSEFDAVLLLLPPPETPVLTRELIYTGITRARKRCILAGPKNALETGLKRQVERASGLAERLGWE</sequence>
<keyword evidence="7 11" id="KW-0067">ATP-binding</keyword>
<dbReference type="InterPro" id="IPR027785">
    <property type="entry name" value="UvrD-like_helicase_C"/>
</dbReference>
<keyword evidence="5 11" id="KW-0347">Helicase</keyword>
<comment type="function">
    <text evidence="11">A helicase/nuclease that prepares dsDNA breaks (DSB) for recombinational DNA repair. Binds to DSBs and unwinds DNA via a highly rapid and processive ATP-dependent bidirectional helicase activity. Unwinds dsDNA until it encounters a Chi (crossover hotspot instigator) sequence from the 3' direction. Cuts ssDNA a few nucleotides 3' to the Chi site. The properties and activities of the enzyme are changed at Chi. The Chi-altered holoenzyme produces a long 3'-ssDNA overhang and facilitates RecA-binding to the ssDNA for homologous DNA recombination and repair. Holoenzyme degrades any linearized DNA that is unable to undergo homologous recombination. In the holoenzyme this subunit has ssDNA-dependent ATPase and 5'-3' helicase activity. When added to pre-assembled RecBC greatly stimulates nuclease activity and augments holoenzyme processivity. Negatively regulates the RecA-loading ability of RecBCD.</text>
</comment>
<dbReference type="InterPro" id="IPR049550">
    <property type="entry name" value="RecD_N"/>
</dbReference>
<dbReference type="Proteomes" id="UP001321450">
    <property type="component" value="Chromosome"/>
</dbReference>
<comment type="miscellaneous">
    <text evidence="11">In the RecBCD complex, RecB has a slow 3'-5' helicase, an exonuclease activity and loads RecA onto ssDNA, RecD has a fast 5'-3' helicase activity, while RecC stimulates the ATPase and processivity of the RecB helicase and contributes to recognition of the Chi site.</text>
</comment>
<keyword evidence="1 11" id="KW-0540">Nuclease</keyword>
<evidence type="ECO:0000256" key="7">
    <source>
        <dbReference type="ARBA" id="ARBA00022840"/>
    </source>
</evidence>
<dbReference type="InterPro" id="IPR050534">
    <property type="entry name" value="Coronavir_polyprotein_1ab"/>
</dbReference>
<evidence type="ECO:0000256" key="5">
    <source>
        <dbReference type="ARBA" id="ARBA00022806"/>
    </source>
</evidence>
<evidence type="ECO:0000256" key="11">
    <source>
        <dbReference type="HAMAP-Rule" id="MF_01487"/>
    </source>
</evidence>
<keyword evidence="10 11" id="KW-0413">Isomerase</keyword>
<reference evidence="15" key="1">
    <citation type="journal article" date="2024" name="Int. J. Syst. Evol. Microbiol.">
        <title>Methylomarinovum tepidoasis sp. nov., a moderately thermophilic methanotroph of the family Methylothermaceae isolated from a deep-sea hydrothermal field.</title>
        <authorList>
            <person name="Hirayama H."/>
            <person name="Takaki Y."/>
            <person name="Abe M."/>
            <person name="Miyazaki M."/>
            <person name="Uematsu K."/>
            <person name="Matsui Y."/>
            <person name="Takai K."/>
        </authorList>
    </citation>
    <scope>NUCLEOTIDE SEQUENCE [LARGE SCALE GENOMIC DNA]</scope>
    <source>
        <strain evidence="15">IN45</strain>
    </source>
</reference>
<evidence type="ECO:0000256" key="10">
    <source>
        <dbReference type="ARBA" id="ARBA00023235"/>
    </source>
</evidence>
<evidence type="ECO:0000256" key="3">
    <source>
        <dbReference type="ARBA" id="ARBA00022763"/>
    </source>
</evidence>
<keyword evidence="2 11" id="KW-0547">Nucleotide-binding</keyword>
<dbReference type="InterPro" id="IPR041851">
    <property type="entry name" value="RecD_N_sf"/>
</dbReference>
<evidence type="ECO:0000256" key="4">
    <source>
        <dbReference type="ARBA" id="ARBA00022801"/>
    </source>
</evidence>
<keyword evidence="15" id="KW-1185">Reference proteome</keyword>
<dbReference type="Pfam" id="PF13538">
    <property type="entry name" value="UvrD_C_2"/>
    <property type="match status" value="1"/>
</dbReference>
<evidence type="ECO:0000256" key="8">
    <source>
        <dbReference type="ARBA" id="ARBA00023125"/>
    </source>
</evidence>
<evidence type="ECO:0000259" key="12">
    <source>
        <dbReference type="Pfam" id="PF13538"/>
    </source>
</evidence>
<dbReference type="PANTHER" id="PTHR43788">
    <property type="entry name" value="DNA2/NAM7 HELICASE FAMILY MEMBER"/>
    <property type="match status" value="1"/>
</dbReference>
<evidence type="ECO:0000256" key="2">
    <source>
        <dbReference type="ARBA" id="ARBA00022741"/>
    </source>
</evidence>
<feature type="binding site" evidence="11">
    <location>
        <begin position="150"/>
        <end position="157"/>
    </location>
    <ligand>
        <name>ATP</name>
        <dbReference type="ChEBI" id="CHEBI:30616"/>
    </ligand>
</feature>
<dbReference type="GO" id="GO:0005524">
    <property type="term" value="F:ATP binding"/>
    <property type="evidence" value="ECO:0007669"/>
    <property type="project" value="UniProtKB-UniRule"/>
</dbReference>
<dbReference type="KEGG" id="meiy:MIN45_P1327"/>
<keyword evidence="8 11" id="KW-0238">DNA-binding</keyword>
<feature type="domain" description="RecBCD enzyme subunit RecD N-terminal" evidence="13">
    <location>
        <begin position="7"/>
        <end position="89"/>
    </location>
</feature>
<gene>
    <name evidence="11" type="primary">recD</name>
    <name evidence="14" type="ORF">MIN45_P1327</name>
</gene>
<dbReference type="GO" id="GO:0000724">
    <property type="term" value="P:double-strand break repair via homologous recombination"/>
    <property type="evidence" value="ECO:0007669"/>
    <property type="project" value="UniProtKB-UniRule"/>
</dbReference>
<dbReference type="InterPro" id="IPR027417">
    <property type="entry name" value="P-loop_NTPase"/>
</dbReference>
<dbReference type="CDD" id="cd18809">
    <property type="entry name" value="SF1_C_RecD"/>
    <property type="match status" value="1"/>
</dbReference>
<dbReference type="EMBL" id="AP024718">
    <property type="protein sequence ID" value="BCX88957.1"/>
    <property type="molecule type" value="Genomic_DNA"/>
</dbReference>
<evidence type="ECO:0000256" key="9">
    <source>
        <dbReference type="ARBA" id="ARBA00023204"/>
    </source>
</evidence>
<comment type="catalytic activity">
    <reaction evidence="11">
        <text>ATP + H2O = ADP + phosphate + H(+)</text>
        <dbReference type="Rhea" id="RHEA:13065"/>
        <dbReference type="ChEBI" id="CHEBI:15377"/>
        <dbReference type="ChEBI" id="CHEBI:15378"/>
        <dbReference type="ChEBI" id="CHEBI:30616"/>
        <dbReference type="ChEBI" id="CHEBI:43474"/>
        <dbReference type="ChEBI" id="CHEBI:456216"/>
        <dbReference type="EC" id="5.6.2.3"/>
    </reaction>
</comment>
<dbReference type="HAMAP" id="MF_01487">
    <property type="entry name" value="RecD"/>
    <property type="match status" value="1"/>
</dbReference>